<comment type="caution">
    <text evidence="7">The sequence shown here is derived from an EMBL/GenBank/DDBJ whole genome shotgun (WGS) entry which is preliminary data.</text>
</comment>
<dbReference type="Pfam" id="PF21076">
    <property type="entry name" value="GDH_ACT2"/>
    <property type="match status" value="1"/>
</dbReference>
<dbReference type="InterPro" id="IPR049056">
    <property type="entry name" value="NAD_Glu_DH_HM3"/>
</dbReference>
<sequence length="1598" mass="171473">MTAAETTRSHKRQSRSQADFQGAIAARIRDSLLPGDGPIEAEWVQAAASFLLDAAQERRVGEPAIALDSATDGGGRRHLRIALINDDMPFLVDSVASVITAMGIAIDRLVHPVAAALRDGEGRLTGLAAAHEDGTPDGAIAESMIYIETERVDARLRRELVQALGSVLGDVRAAVGDWPKMVKLLQEDAARIENPEGAALLRWFADGNLTQLGHLTRKRDGGHAQRLGVCRRSAKVLLGEVSYERAFAAFDRMLKDGAETTPIVLKANRVATVHRRVPLDLFLVPVVQDGAVTAISVHAGLWTSAALAASAEQVPGVREQLRTISERFGFDPSGHTGKALRHALGALPHDLLVSFSDADVERVATTMTSLVDRPRPRLLLVEAPLRRHLLAFVWLPRDLLSSQMRGRIQALIEQSPGVAVLDWSLQVESGTLAMLRYVLDIREADPAPGSLPDEAELDRQLRVLLRGWSEAVEAAIVAEGEGSRAVAITARYAEAFPMGYRTDYGATEAAIDIRHLRRLAGAEAEIASGPHSRRDVRLYSLPADGSERLRLKIYQNEGSLPLSDAVPALEAFGFRVLEEIPTALDRGQMGTIHDFLLELPAGGEAAPLLERAEAIEAAFAAVLNGVAENDSFNRLVIAAGLGAGEVDWLRAFYRYLRQTGISYTIQTVVDALARSPEITRGLIALFRARHDPAFAGDRAEAEEQASEAMRTALAGVAAINEDRVLRLFRSLVEAILRTNAFAPAAAPNNGHGALAFKLDSALVPGLPKPVPWREIFVYSRRVEGIHLRAGPVARGGLRWSDRRDDFRTEILGLMKAQRVKNAVIVPTGAKGGFYPKLLPDPSRDRPGWAAEGQASYEIFIRTLLSVTDNIVDNAVVHPEGVVIRDGEDPYFVVAADKGTAKFSDVANGIAIAHDFWLDDAFASGGSKGYDHKAMGITAKGAWLSVQRHFLEQGVDVQTDPVRVAGCGDMSGDVFGNGMLLSKSLKLVAAFDHRHVFLDPDPDPAKSWAERQRLFDLPVSSWDDYDKALISKGGGVFARSMKRIPLSAEIRAALDIEATELEPEALISAILQAPVDLLWFGGIGTYVKSSAENNATVGDPANDAVRIDGAQVRAKVIGEGANLGTTQAGRIEFAQVGAGGKGGRINTDFIDNSAGVDCSDNEVNIKIALAAAKRAGKLTEAGRVKLLRQMTDDVAALVLEDNRLQALALSIAERGGAGAIPSYLRLIETLEEGGNLDRRTEGLGDNDTLSRRAVDGRGLTRPELAVLLSSAKLVLQDAIEDSPLAADPSMEGVLLAAFPKAMQKKFGSFIKEHRLAGEIVATKLANRIVNRLGVIHPFELAEEEGATLGQVAAAFTLAERLLGLDTLWERIETEAMPETARLALFDRIAHAVRGHMADLLRVGAGRVSPTALIAQLGKSVTALATDTRDLLGESGRAHSARISAALVEQGAPEAEATAVSHLYDLDGAVGIAALGDQTGIPARELVGAFIRLGAALGLDWAQTSAAVMSPSDPWERLLVAGLARDFQQMRLEFLGELAKGKARRDDPLAAVESWIEAHGTAIKAFRAMVERAEGATAVAPAMLAQIASQARNLLSRRVG</sequence>
<dbReference type="InterPro" id="IPR049059">
    <property type="entry name" value="NAD_Glu_DH_HM1"/>
</dbReference>
<evidence type="ECO:0000259" key="2">
    <source>
        <dbReference type="Pfam" id="PF05088"/>
    </source>
</evidence>
<dbReference type="SUPFAM" id="SSF53223">
    <property type="entry name" value="Aminoacid dehydrogenase-like, N-terminal domain"/>
    <property type="match status" value="1"/>
</dbReference>
<dbReference type="GO" id="GO:0006538">
    <property type="term" value="P:L-glutamate catabolic process"/>
    <property type="evidence" value="ECO:0007669"/>
    <property type="project" value="InterPro"/>
</dbReference>
<dbReference type="InterPro" id="IPR024727">
    <property type="entry name" value="NAD_Glu_DH_N_ACT1"/>
</dbReference>
<evidence type="ECO:0000259" key="3">
    <source>
        <dbReference type="Pfam" id="PF21074"/>
    </source>
</evidence>
<dbReference type="InterPro" id="IPR036291">
    <property type="entry name" value="NAD(P)-bd_dom_sf"/>
</dbReference>
<dbReference type="Pfam" id="PF21075">
    <property type="entry name" value="GDH_ACT1"/>
    <property type="match status" value="1"/>
</dbReference>
<dbReference type="Pfam" id="PF21079">
    <property type="entry name" value="GDH_HM2"/>
    <property type="match status" value="1"/>
</dbReference>
<dbReference type="GO" id="GO:0004069">
    <property type="term" value="F:L-aspartate:2-oxoglutarate aminotransferase activity"/>
    <property type="evidence" value="ECO:0007669"/>
    <property type="project" value="InterPro"/>
</dbReference>
<organism evidence="7 8">
    <name type="scientific">Novosphingobium chloroacetimidivorans</name>
    <dbReference type="NCBI Taxonomy" id="1428314"/>
    <lineage>
        <taxon>Bacteria</taxon>
        <taxon>Pseudomonadati</taxon>
        <taxon>Pseudomonadota</taxon>
        <taxon>Alphaproteobacteria</taxon>
        <taxon>Sphingomonadales</taxon>
        <taxon>Sphingomonadaceae</taxon>
        <taxon>Novosphingobium</taxon>
    </lineage>
</organism>
<feature type="domain" description="NAD-glutamate dehydrogenase ACT3" evidence="6">
    <location>
        <begin position="535"/>
        <end position="604"/>
    </location>
</feature>
<dbReference type="InterPro" id="IPR049064">
    <property type="entry name" value="NAD_Glu_DH_ACT3"/>
</dbReference>
<feature type="domain" description="NAD-glutamate dehydrogenase ACT2" evidence="5">
    <location>
        <begin position="377"/>
        <end position="468"/>
    </location>
</feature>
<dbReference type="RefSeq" id="WP_184242711.1">
    <property type="nucleotide sequence ID" value="NZ_JACHLR010000002.1"/>
</dbReference>
<name>A0A7W7NUQ6_9SPHN</name>
<protein>
    <submittedName>
        <fullName evidence="7">Glutamate dehydrogenase</fullName>
        <ecNumber evidence="7">1.4.1.2</ecNumber>
    </submittedName>
</protein>
<dbReference type="EMBL" id="JACHLR010000002">
    <property type="protein sequence ID" value="MBB4857436.1"/>
    <property type="molecule type" value="Genomic_DNA"/>
</dbReference>
<evidence type="ECO:0000256" key="1">
    <source>
        <dbReference type="ARBA" id="ARBA00023002"/>
    </source>
</evidence>
<gene>
    <name evidence="7" type="ORF">HNO88_000743</name>
</gene>
<dbReference type="EC" id="1.4.1.2" evidence="7"/>
<feature type="domain" description="NAD-glutamate dehydrogenase N-terminal ACT1" evidence="4">
    <location>
        <begin position="44"/>
        <end position="160"/>
    </location>
</feature>
<dbReference type="PANTHER" id="PTHR43403">
    <property type="entry name" value="NAD-SPECIFIC GLUTAMATE DEHYDROGENASE"/>
    <property type="match status" value="1"/>
</dbReference>
<dbReference type="InterPro" id="IPR046346">
    <property type="entry name" value="Aminoacid_DH-like_N_sf"/>
</dbReference>
<reference evidence="7 8" key="1">
    <citation type="submission" date="2020-08" db="EMBL/GenBank/DDBJ databases">
        <title>Functional genomics of gut bacteria from endangered species of beetles.</title>
        <authorList>
            <person name="Carlos-Shanley C."/>
        </authorList>
    </citation>
    <scope>NUCLEOTIDE SEQUENCE [LARGE SCALE GENOMIC DNA]</scope>
    <source>
        <strain evidence="7 8">S00245</strain>
    </source>
</reference>
<evidence type="ECO:0000313" key="7">
    <source>
        <dbReference type="EMBL" id="MBB4857436.1"/>
    </source>
</evidence>
<feature type="domain" description="NAD-specific glutamate dehydrogenase C-terminal" evidence="3">
    <location>
        <begin position="1255"/>
        <end position="1583"/>
    </location>
</feature>
<evidence type="ECO:0000259" key="4">
    <source>
        <dbReference type="Pfam" id="PF21075"/>
    </source>
</evidence>
<dbReference type="Pfam" id="PF21073">
    <property type="entry name" value="GDH_HM1"/>
    <property type="match status" value="1"/>
</dbReference>
<dbReference type="PIRSF" id="PIRSF036761">
    <property type="entry name" value="GDH_Mll4104"/>
    <property type="match status" value="1"/>
</dbReference>
<dbReference type="InterPro" id="IPR007780">
    <property type="entry name" value="NAD_Glu_DH_bac"/>
</dbReference>
<dbReference type="GO" id="GO:0004352">
    <property type="term" value="F:glutamate dehydrogenase (NAD+) activity"/>
    <property type="evidence" value="ECO:0007669"/>
    <property type="project" value="UniProtKB-EC"/>
</dbReference>
<dbReference type="Pfam" id="PF21074">
    <property type="entry name" value="GDH_C"/>
    <property type="match status" value="1"/>
</dbReference>
<dbReference type="PANTHER" id="PTHR43403:SF1">
    <property type="entry name" value="NAD-SPECIFIC GLUTAMATE DEHYDROGENASE"/>
    <property type="match status" value="1"/>
</dbReference>
<dbReference type="InterPro" id="IPR048381">
    <property type="entry name" value="GDH_C"/>
</dbReference>
<evidence type="ECO:0000259" key="5">
    <source>
        <dbReference type="Pfam" id="PF21076"/>
    </source>
</evidence>
<dbReference type="Gene3D" id="3.40.50.720">
    <property type="entry name" value="NAD(P)-binding Rossmann-like Domain"/>
    <property type="match status" value="1"/>
</dbReference>
<keyword evidence="1 7" id="KW-0560">Oxidoreductase</keyword>
<dbReference type="Pfam" id="PF05088">
    <property type="entry name" value="Bac_GDH_CD"/>
    <property type="match status" value="1"/>
</dbReference>
<proteinExistence type="predicted"/>
<dbReference type="Proteomes" id="UP000555448">
    <property type="component" value="Unassembled WGS sequence"/>
</dbReference>
<accession>A0A7W7NUQ6</accession>
<evidence type="ECO:0000259" key="6">
    <source>
        <dbReference type="Pfam" id="PF21077"/>
    </source>
</evidence>
<dbReference type="InterPro" id="IPR049058">
    <property type="entry name" value="NAD_Glu_DH_HM2"/>
</dbReference>
<feature type="domain" description="NAD-glutamate dehydrogenase catalytic" evidence="2">
    <location>
        <begin position="709"/>
        <end position="1210"/>
    </location>
</feature>
<evidence type="ECO:0000313" key="8">
    <source>
        <dbReference type="Proteomes" id="UP000555448"/>
    </source>
</evidence>
<keyword evidence="8" id="KW-1185">Reference proteome</keyword>
<dbReference type="InterPro" id="IPR028971">
    <property type="entry name" value="NAD-GDH_cat"/>
</dbReference>
<dbReference type="Pfam" id="PF21078">
    <property type="entry name" value="GDH_HM3"/>
    <property type="match status" value="1"/>
</dbReference>
<dbReference type="InterPro" id="IPR049062">
    <property type="entry name" value="NAD_Glu_DH_ACT2"/>
</dbReference>
<dbReference type="SUPFAM" id="SSF51735">
    <property type="entry name" value="NAD(P)-binding Rossmann-fold domains"/>
    <property type="match status" value="1"/>
</dbReference>
<dbReference type="Pfam" id="PF21077">
    <property type="entry name" value="GDH_ACT3"/>
    <property type="match status" value="1"/>
</dbReference>